<sequence>MPLSTHGPPGSEKSLVPPAGTDASTHGEACSAVLLPAKVQVVEDFPRLVVIKALQEFLGMVNFDNRKAADAVVWTPDRIVAFDGAKSALANAALLDPDAPIALTTDASDLAVGSVVEQQVHGAWQPLAFFSHKMRDCERKYSVFDRELLPLFLAALRFCFLLEGRPVEAYVDHKPLTFDMVKVTEPWSAR</sequence>
<organism evidence="4 5">
    <name type="scientific">Knipowitschia caucasica</name>
    <name type="common">Caucasian dwarf goby</name>
    <name type="synonym">Pomatoschistus caucasicus</name>
    <dbReference type="NCBI Taxonomy" id="637954"/>
    <lineage>
        <taxon>Eukaryota</taxon>
        <taxon>Metazoa</taxon>
        <taxon>Chordata</taxon>
        <taxon>Craniata</taxon>
        <taxon>Vertebrata</taxon>
        <taxon>Euteleostomi</taxon>
        <taxon>Actinopterygii</taxon>
        <taxon>Neopterygii</taxon>
        <taxon>Teleostei</taxon>
        <taxon>Neoteleostei</taxon>
        <taxon>Acanthomorphata</taxon>
        <taxon>Gobiaria</taxon>
        <taxon>Gobiiformes</taxon>
        <taxon>Gobioidei</taxon>
        <taxon>Gobiidae</taxon>
        <taxon>Gobiinae</taxon>
        <taxon>Knipowitschia</taxon>
    </lineage>
</organism>
<dbReference type="Pfam" id="PF17919">
    <property type="entry name" value="RT_RNaseH_2"/>
    <property type="match status" value="1"/>
</dbReference>
<accession>A0AAV2LFE2</accession>
<feature type="domain" description="Reverse transcriptase/retrotransposon-derived protein RNase H-like" evidence="3">
    <location>
        <begin position="74"/>
        <end position="168"/>
    </location>
</feature>
<dbReference type="InterPro" id="IPR043502">
    <property type="entry name" value="DNA/RNA_pol_sf"/>
</dbReference>
<keyword evidence="5" id="KW-1185">Reference proteome</keyword>
<dbReference type="PANTHER" id="PTHR37984:SF5">
    <property type="entry name" value="PROTEIN NYNRIN-LIKE"/>
    <property type="match status" value="1"/>
</dbReference>
<evidence type="ECO:0000313" key="4">
    <source>
        <dbReference type="EMBL" id="CAL1600764.1"/>
    </source>
</evidence>
<dbReference type="PANTHER" id="PTHR37984">
    <property type="entry name" value="PROTEIN CBG26694"/>
    <property type="match status" value="1"/>
</dbReference>
<evidence type="ECO:0000256" key="2">
    <source>
        <dbReference type="SAM" id="MobiDB-lite"/>
    </source>
</evidence>
<dbReference type="InterPro" id="IPR050951">
    <property type="entry name" value="Retrovirus_Pol_polyprotein"/>
</dbReference>
<reference evidence="4 5" key="1">
    <citation type="submission" date="2024-04" db="EMBL/GenBank/DDBJ databases">
        <authorList>
            <person name="Waldvogel A.-M."/>
            <person name="Schoenle A."/>
        </authorList>
    </citation>
    <scope>NUCLEOTIDE SEQUENCE [LARGE SCALE GENOMIC DNA]</scope>
</reference>
<gene>
    <name evidence="4" type="ORF">KC01_LOCUS28842</name>
</gene>
<evidence type="ECO:0000313" key="5">
    <source>
        <dbReference type="Proteomes" id="UP001497482"/>
    </source>
</evidence>
<evidence type="ECO:0000256" key="1">
    <source>
        <dbReference type="ARBA" id="ARBA00023268"/>
    </source>
</evidence>
<dbReference type="GO" id="GO:0003824">
    <property type="term" value="F:catalytic activity"/>
    <property type="evidence" value="ECO:0007669"/>
    <property type="project" value="UniProtKB-KW"/>
</dbReference>
<evidence type="ECO:0000259" key="3">
    <source>
        <dbReference type="Pfam" id="PF17919"/>
    </source>
</evidence>
<dbReference type="AlphaFoldDB" id="A0AAV2LFE2"/>
<dbReference type="Proteomes" id="UP001497482">
    <property type="component" value="Chromosome 3"/>
</dbReference>
<dbReference type="SUPFAM" id="SSF56672">
    <property type="entry name" value="DNA/RNA polymerases"/>
    <property type="match status" value="1"/>
</dbReference>
<proteinExistence type="predicted"/>
<dbReference type="EMBL" id="OZ035825">
    <property type="protein sequence ID" value="CAL1600764.1"/>
    <property type="molecule type" value="Genomic_DNA"/>
</dbReference>
<dbReference type="InterPro" id="IPR041577">
    <property type="entry name" value="RT_RNaseH_2"/>
</dbReference>
<keyword evidence="1" id="KW-0511">Multifunctional enzyme</keyword>
<name>A0AAV2LFE2_KNICA</name>
<protein>
    <recommendedName>
        <fullName evidence="3">Reverse transcriptase/retrotransposon-derived protein RNase H-like domain-containing protein</fullName>
    </recommendedName>
</protein>
<feature type="region of interest" description="Disordered" evidence="2">
    <location>
        <begin position="1"/>
        <end position="23"/>
    </location>
</feature>